<protein>
    <submittedName>
        <fullName evidence="1">DUF192 domain-containing protein</fullName>
    </submittedName>
</protein>
<dbReference type="InterPro" id="IPR003795">
    <property type="entry name" value="DUF192"/>
</dbReference>
<keyword evidence="2" id="KW-1185">Reference proteome</keyword>
<dbReference type="Pfam" id="PF02643">
    <property type="entry name" value="DUF192"/>
    <property type="match status" value="1"/>
</dbReference>
<evidence type="ECO:0000313" key="1">
    <source>
        <dbReference type="EMBL" id="PTL39142.1"/>
    </source>
</evidence>
<name>A0A2T4U6X5_9BACI</name>
<reference evidence="1 2" key="1">
    <citation type="submission" date="2018-03" db="EMBL/GenBank/DDBJ databases">
        <title>Alkalicoccus saliphilus sp. nov., isolated from a mineral pool.</title>
        <authorList>
            <person name="Zhao B."/>
        </authorList>
    </citation>
    <scope>NUCLEOTIDE SEQUENCE [LARGE SCALE GENOMIC DNA]</scope>
    <source>
        <strain evidence="1 2">6AG</strain>
    </source>
</reference>
<dbReference type="OrthoDB" id="9813379at2"/>
<evidence type="ECO:0000313" key="2">
    <source>
        <dbReference type="Proteomes" id="UP000240509"/>
    </source>
</evidence>
<organism evidence="1 2">
    <name type="scientific">Alkalicoccus saliphilus</name>
    <dbReference type="NCBI Taxonomy" id="200989"/>
    <lineage>
        <taxon>Bacteria</taxon>
        <taxon>Bacillati</taxon>
        <taxon>Bacillota</taxon>
        <taxon>Bacilli</taxon>
        <taxon>Bacillales</taxon>
        <taxon>Bacillaceae</taxon>
        <taxon>Alkalicoccus</taxon>
    </lineage>
</organism>
<dbReference type="Proteomes" id="UP000240509">
    <property type="component" value="Unassembled WGS sequence"/>
</dbReference>
<sequence>MLVETIPLKKADTWWQRFKGLMLQKEVREALWIVPCNSIHMFFMCTSIDVLFLDEEDQIIHFRENLKPWRLVFPVKKAKSVVELPPGFVQRNALEEGQIIRQDQGYLHVDRTGA</sequence>
<dbReference type="Gene3D" id="2.60.120.1140">
    <property type="entry name" value="Protein of unknown function DUF192"/>
    <property type="match status" value="1"/>
</dbReference>
<gene>
    <name evidence="1" type="ORF">C6Y45_07035</name>
</gene>
<proteinExistence type="predicted"/>
<dbReference type="EMBL" id="PZJJ01000009">
    <property type="protein sequence ID" value="PTL39142.1"/>
    <property type="molecule type" value="Genomic_DNA"/>
</dbReference>
<dbReference type="InterPro" id="IPR038695">
    <property type="entry name" value="Saro_0823-like_sf"/>
</dbReference>
<dbReference type="AlphaFoldDB" id="A0A2T4U6X5"/>
<comment type="caution">
    <text evidence="1">The sequence shown here is derived from an EMBL/GenBank/DDBJ whole genome shotgun (WGS) entry which is preliminary data.</text>
</comment>
<dbReference type="RefSeq" id="WP_107584529.1">
    <property type="nucleotide sequence ID" value="NZ_PZJJ01000009.1"/>
</dbReference>
<accession>A0A2T4U6X5</accession>